<dbReference type="EMBL" id="JAUESC010000388">
    <property type="protein sequence ID" value="KAK0571451.1"/>
    <property type="molecule type" value="Genomic_DNA"/>
</dbReference>
<dbReference type="Pfam" id="PF00476">
    <property type="entry name" value="DNA_pol_A"/>
    <property type="match status" value="1"/>
</dbReference>
<protein>
    <recommendedName>
        <fullName evidence="1">DNA-directed DNA polymerase family A palm domain-containing protein</fullName>
    </recommendedName>
</protein>
<dbReference type="SMART" id="SM00482">
    <property type="entry name" value="POLAc"/>
    <property type="match status" value="1"/>
</dbReference>
<comment type="caution">
    <text evidence="2">The sequence shown here is derived from an EMBL/GenBank/DDBJ whole genome shotgun (WGS) entry which is preliminary data.</text>
</comment>
<dbReference type="PRINTS" id="PR00868">
    <property type="entry name" value="DNAPOLI"/>
</dbReference>
<gene>
    <name evidence="2" type="ORF">LWI29_016193</name>
</gene>
<dbReference type="InterPro" id="IPR001098">
    <property type="entry name" value="DNA-dir_DNA_pol_A_palm_dom"/>
</dbReference>
<proteinExistence type="predicted"/>
<evidence type="ECO:0000313" key="2">
    <source>
        <dbReference type="EMBL" id="KAK0571451.1"/>
    </source>
</evidence>
<dbReference type="Proteomes" id="UP001168877">
    <property type="component" value="Unassembled WGS sequence"/>
</dbReference>
<evidence type="ECO:0000313" key="3">
    <source>
        <dbReference type="Proteomes" id="UP001168877"/>
    </source>
</evidence>
<dbReference type="AlphaFoldDB" id="A0AA39V8K2"/>
<name>A0AA39V8K2_ACESA</name>
<dbReference type="Gene3D" id="3.30.70.370">
    <property type="match status" value="1"/>
</dbReference>
<reference evidence="2" key="2">
    <citation type="submission" date="2023-06" db="EMBL/GenBank/DDBJ databases">
        <authorList>
            <person name="Swenson N.G."/>
            <person name="Wegrzyn J.L."/>
            <person name="Mcevoy S.L."/>
        </authorList>
    </citation>
    <scope>NUCLEOTIDE SEQUENCE</scope>
    <source>
        <strain evidence="2">NS2018</strain>
        <tissue evidence="2">Leaf</tissue>
    </source>
</reference>
<reference evidence="2" key="1">
    <citation type="journal article" date="2022" name="Plant J.">
        <title>Strategies of tolerance reflected in two North American maple genomes.</title>
        <authorList>
            <person name="McEvoy S.L."/>
            <person name="Sezen U.U."/>
            <person name="Trouern-Trend A."/>
            <person name="McMahon S.M."/>
            <person name="Schaberg P.G."/>
            <person name="Yang J."/>
            <person name="Wegrzyn J.L."/>
            <person name="Swenson N.G."/>
        </authorList>
    </citation>
    <scope>NUCLEOTIDE SEQUENCE</scope>
    <source>
        <strain evidence="2">NS2018</strain>
    </source>
</reference>
<feature type="domain" description="DNA-directed DNA polymerase family A palm" evidence="1">
    <location>
        <begin position="1"/>
        <end position="154"/>
    </location>
</feature>
<dbReference type="InterPro" id="IPR043502">
    <property type="entry name" value="DNA/RNA_pol_sf"/>
</dbReference>
<sequence>MAHFSKDSALIDLLSKPDGDVFNMIAARWTGRTEDSVSSLEREQTKRLIYGILYGMGPNTLSGQLNCSSDEAKEKIRSFKNSFPGVDSWLHEAVSSCRQKGYAETLKGRKRYLSKIKFGNSKEKSKAQRQAVNSICQGSAADIIKIAMINLLCDC</sequence>
<dbReference type="SUPFAM" id="SSF56672">
    <property type="entry name" value="DNA/RNA polymerases"/>
    <property type="match status" value="1"/>
</dbReference>
<organism evidence="2 3">
    <name type="scientific">Acer saccharum</name>
    <name type="common">Sugar maple</name>
    <dbReference type="NCBI Taxonomy" id="4024"/>
    <lineage>
        <taxon>Eukaryota</taxon>
        <taxon>Viridiplantae</taxon>
        <taxon>Streptophyta</taxon>
        <taxon>Embryophyta</taxon>
        <taxon>Tracheophyta</taxon>
        <taxon>Spermatophyta</taxon>
        <taxon>Magnoliopsida</taxon>
        <taxon>eudicotyledons</taxon>
        <taxon>Gunneridae</taxon>
        <taxon>Pentapetalae</taxon>
        <taxon>rosids</taxon>
        <taxon>malvids</taxon>
        <taxon>Sapindales</taxon>
        <taxon>Sapindaceae</taxon>
        <taxon>Hippocastanoideae</taxon>
        <taxon>Acereae</taxon>
        <taxon>Acer</taxon>
    </lineage>
</organism>
<accession>A0AA39V8K2</accession>
<dbReference type="GO" id="GO:0003887">
    <property type="term" value="F:DNA-directed DNA polymerase activity"/>
    <property type="evidence" value="ECO:0007669"/>
    <property type="project" value="InterPro"/>
</dbReference>
<evidence type="ECO:0000259" key="1">
    <source>
        <dbReference type="SMART" id="SM00482"/>
    </source>
</evidence>
<dbReference type="GO" id="GO:0003677">
    <property type="term" value="F:DNA binding"/>
    <property type="evidence" value="ECO:0007669"/>
    <property type="project" value="InterPro"/>
</dbReference>
<dbReference type="GO" id="GO:0006302">
    <property type="term" value="P:double-strand break repair"/>
    <property type="evidence" value="ECO:0007669"/>
    <property type="project" value="TreeGrafter"/>
</dbReference>
<keyword evidence="3" id="KW-1185">Reference proteome</keyword>
<dbReference type="InterPro" id="IPR002298">
    <property type="entry name" value="DNA_polymerase_A"/>
</dbReference>
<dbReference type="Gene3D" id="1.10.150.20">
    <property type="entry name" value="5' to 3' exonuclease, C-terminal subdomain"/>
    <property type="match status" value="1"/>
</dbReference>
<dbReference type="PANTHER" id="PTHR10133:SF62">
    <property type="entry name" value="DNA POLYMERASE THETA"/>
    <property type="match status" value="1"/>
</dbReference>
<dbReference type="GO" id="GO:0006261">
    <property type="term" value="P:DNA-templated DNA replication"/>
    <property type="evidence" value="ECO:0007669"/>
    <property type="project" value="InterPro"/>
</dbReference>
<dbReference type="PANTHER" id="PTHR10133">
    <property type="entry name" value="DNA POLYMERASE I"/>
    <property type="match status" value="1"/>
</dbReference>
<dbReference type="FunFam" id="1.10.150.20:FF:000002">
    <property type="entry name" value="DNA polymerase I"/>
    <property type="match status" value="1"/>
</dbReference>